<proteinExistence type="predicted"/>
<organism evidence="2 3">
    <name type="scientific">Acorus calamus</name>
    <name type="common">Sweet flag</name>
    <dbReference type="NCBI Taxonomy" id="4465"/>
    <lineage>
        <taxon>Eukaryota</taxon>
        <taxon>Viridiplantae</taxon>
        <taxon>Streptophyta</taxon>
        <taxon>Embryophyta</taxon>
        <taxon>Tracheophyta</taxon>
        <taxon>Spermatophyta</taxon>
        <taxon>Magnoliopsida</taxon>
        <taxon>Liliopsida</taxon>
        <taxon>Acoraceae</taxon>
        <taxon>Acorus</taxon>
    </lineage>
</organism>
<feature type="signal peptide" evidence="1">
    <location>
        <begin position="1"/>
        <end position="17"/>
    </location>
</feature>
<reference evidence="2" key="2">
    <citation type="submission" date="2023-06" db="EMBL/GenBank/DDBJ databases">
        <authorList>
            <person name="Ma L."/>
            <person name="Liu K.-W."/>
            <person name="Li Z."/>
            <person name="Hsiao Y.-Y."/>
            <person name="Qi Y."/>
            <person name="Fu T."/>
            <person name="Tang G."/>
            <person name="Zhang D."/>
            <person name="Sun W.-H."/>
            <person name="Liu D.-K."/>
            <person name="Li Y."/>
            <person name="Chen G.-Z."/>
            <person name="Liu X.-D."/>
            <person name="Liao X.-Y."/>
            <person name="Jiang Y.-T."/>
            <person name="Yu X."/>
            <person name="Hao Y."/>
            <person name="Huang J."/>
            <person name="Zhao X.-W."/>
            <person name="Ke S."/>
            <person name="Chen Y.-Y."/>
            <person name="Wu W.-L."/>
            <person name="Hsu J.-L."/>
            <person name="Lin Y.-F."/>
            <person name="Huang M.-D."/>
            <person name="Li C.-Y."/>
            <person name="Huang L."/>
            <person name="Wang Z.-W."/>
            <person name="Zhao X."/>
            <person name="Zhong W.-Y."/>
            <person name="Peng D.-H."/>
            <person name="Ahmad S."/>
            <person name="Lan S."/>
            <person name="Zhang J.-S."/>
            <person name="Tsai W.-C."/>
            <person name="Van De Peer Y."/>
            <person name="Liu Z.-J."/>
        </authorList>
    </citation>
    <scope>NUCLEOTIDE SEQUENCE</scope>
    <source>
        <strain evidence="2">CP</strain>
        <tissue evidence="2">Leaves</tissue>
    </source>
</reference>
<evidence type="ECO:0000313" key="2">
    <source>
        <dbReference type="EMBL" id="KAK1308757.1"/>
    </source>
</evidence>
<comment type="caution">
    <text evidence="2">The sequence shown here is derived from an EMBL/GenBank/DDBJ whole genome shotgun (WGS) entry which is preliminary data.</text>
</comment>
<keyword evidence="1" id="KW-0732">Signal</keyword>
<dbReference type="EMBL" id="JAUJYO010000009">
    <property type="protein sequence ID" value="KAK1308757.1"/>
    <property type="molecule type" value="Genomic_DNA"/>
</dbReference>
<protein>
    <submittedName>
        <fullName evidence="2">Uncharacterized protein</fullName>
    </submittedName>
</protein>
<evidence type="ECO:0000313" key="3">
    <source>
        <dbReference type="Proteomes" id="UP001180020"/>
    </source>
</evidence>
<sequence length="53" mass="6259">MRLSIFTLVKAWARLLCVLIQSSVRNQPNSKVNSYIIQIKIKKKQQQLFLQNK</sequence>
<evidence type="ECO:0000256" key="1">
    <source>
        <dbReference type="SAM" id="SignalP"/>
    </source>
</evidence>
<dbReference type="AlphaFoldDB" id="A0AAV9E5U6"/>
<keyword evidence="3" id="KW-1185">Reference proteome</keyword>
<feature type="chain" id="PRO_5043843894" evidence="1">
    <location>
        <begin position="18"/>
        <end position="53"/>
    </location>
</feature>
<gene>
    <name evidence="2" type="ORF">QJS10_CPA09g00249</name>
</gene>
<name>A0AAV9E5U6_ACOCL</name>
<accession>A0AAV9E5U6</accession>
<dbReference type="Proteomes" id="UP001180020">
    <property type="component" value="Unassembled WGS sequence"/>
</dbReference>
<reference evidence="2" key="1">
    <citation type="journal article" date="2023" name="Nat. Commun.">
        <title>Diploid and tetraploid genomes of Acorus and the evolution of monocots.</title>
        <authorList>
            <person name="Ma L."/>
            <person name="Liu K.W."/>
            <person name="Li Z."/>
            <person name="Hsiao Y.Y."/>
            <person name="Qi Y."/>
            <person name="Fu T."/>
            <person name="Tang G.D."/>
            <person name="Zhang D."/>
            <person name="Sun W.H."/>
            <person name="Liu D.K."/>
            <person name="Li Y."/>
            <person name="Chen G.Z."/>
            <person name="Liu X.D."/>
            <person name="Liao X.Y."/>
            <person name="Jiang Y.T."/>
            <person name="Yu X."/>
            <person name="Hao Y."/>
            <person name="Huang J."/>
            <person name="Zhao X.W."/>
            <person name="Ke S."/>
            <person name="Chen Y.Y."/>
            <person name="Wu W.L."/>
            <person name="Hsu J.L."/>
            <person name="Lin Y.F."/>
            <person name="Huang M.D."/>
            <person name="Li C.Y."/>
            <person name="Huang L."/>
            <person name="Wang Z.W."/>
            <person name="Zhao X."/>
            <person name="Zhong W.Y."/>
            <person name="Peng D.H."/>
            <person name="Ahmad S."/>
            <person name="Lan S."/>
            <person name="Zhang J.S."/>
            <person name="Tsai W.C."/>
            <person name="Van de Peer Y."/>
            <person name="Liu Z.J."/>
        </authorList>
    </citation>
    <scope>NUCLEOTIDE SEQUENCE</scope>
    <source>
        <strain evidence="2">CP</strain>
    </source>
</reference>